<comment type="caution">
    <text evidence="3">The sequence shown here is derived from an EMBL/GenBank/DDBJ whole genome shotgun (WGS) entry which is preliminary data.</text>
</comment>
<dbReference type="SUPFAM" id="SSF52540">
    <property type="entry name" value="P-loop containing nucleoside triphosphate hydrolases"/>
    <property type="match status" value="2"/>
</dbReference>
<evidence type="ECO:0000259" key="2">
    <source>
        <dbReference type="Pfam" id="PF25000"/>
    </source>
</evidence>
<dbReference type="NCBIfam" id="NF040586">
    <property type="entry name" value="FxSxx_TPR"/>
    <property type="match status" value="1"/>
</dbReference>
<dbReference type="Gene3D" id="3.40.50.300">
    <property type="entry name" value="P-loop containing nucleotide triphosphate hydrolases"/>
    <property type="match status" value="2"/>
</dbReference>
<organism evidence="3 4">
    <name type="scientific">Streptomyces triticiradicis</name>
    <dbReference type="NCBI Taxonomy" id="2651189"/>
    <lineage>
        <taxon>Bacteria</taxon>
        <taxon>Bacillati</taxon>
        <taxon>Actinomycetota</taxon>
        <taxon>Actinomycetes</taxon>
        <taxon>Kitasatosporales</taxon>
        <taxon>Streptomycetaceae</taxon>
        <taxon>Streptomyces</taxon>
    </lineage>
</organism>
<dbReference type="NCBIfam" id="NF047398">
    <property type="entry name" value="AAA_KGGVGR"/>
    <property type="match status" value="1"/>
</dbReference>
<keyword evidence="4" id="KW-1185">Reference proteome</keyword>
<name>A0A7J5D556_9ACTN</name>
<dbReference type="SUPFAM" id="SSF48452">
    <property type="entry name" value="TPR-like"/>
    <property type="match status" value="1"/>
</dbReference>
<feature type="region of interest" description="Disordered" evidence="1">
    <location>
        <begin position="1"/>
        <end position="29"/>
    </location>
</feature>
<dbReference type="PANTHER" id="PTHR46082">
    <property type="entry name" value="ATP/GTP-BINDING PROTEIN-RELATED"/>
    <property type="match status" value="1"/>
</dbReference>
<evidence type="ECO:0000313" key="3">
    <source>
        <dbReference type="EMBL" id="KAB1979306.1"/>
    </source>
</evidence>
<dbReference type="Proteomes" id="UP000442990">
    <property type="component" value="Unassembled WGS sequence"/>
</dbReference>
<dbReference type="PANTHER" id="PTHR46082:SF6">
    <property type="entry name" value="AAA+ ATPASE DOMAIN-CONTAINING PROTEIN-RELATED"/>
    <property type="match status" value="1"/>
</dbReference>
<sequence>MRRGMSTTGTTGTAGPSDPGGSADPPGSSRPAKIVTFYSFKGGAGRTMALANAAWIIASKGKSVLVIDWDLEAPDLHLYYGAFLPFSDLSQSNGVLEMFSAFADAAAAVPDEIPDDLRSLHPQHTDFERYQVDLDHRFPNGGRLHYMGPGRVDEDYADRLAAFNWSAFHTSDDGKDFLEALRTRLRDSDYDYVLIDSRTGFSDGARICTLALPDEVVVALTMNPQAIQGARKIAELIRRQGRNTKLHFVQMRVDQNERDRLDQRFREARQTLDTYVGIGNEDELAAYWGQMRVPYVPYYTYGEELAVMREDPRVSGSIVEAYVRLVDHITDGEIGDLRPPSPTESRSYRRLLEQHERSQAELDAEPSTVTLLHAPNDQLWADWIGELLRPTRMQIVPPAERSDDTLPDTTYVLALLSPHLAGTQVGETVARLATGAPVGRAPGDQRIVGVRVSPARLAPHFEFAPQDTITLDGQNEDAARQELLGHFGLLAGTEPEPSWSGPRFPGLQPAVWNMPRRNAGFVGRTEQLDALRQGFDCSGASCSPPQVLRGLIGTGKRQIALEYAHQFASQYDLVWRVPATSAASVQASLAELAQALDTSGDGSPTGEDWRALLEDLRVGRHPRLRRWLLVFEGAANQQSVEEYIPTGGTGHVLITSNAMDWTPEYTTHDVMAFTPEESLALLGQRLPGLADEELRRLAERLGHLPIAEEAAAAALRTCPEDIDPYIDALDSVLTTPPKSLPSDYQAFVQVCRIAYDDLRDRSPAAARLLELCAFLSPNGVGMDIVRSKDMVELLKPLDPELSGSAFTLFHHLNLLREQALAVQDLSSRTLRIHRVVQDLVRGWMSEEERISTRSEAQQVLASMVPNDLERHLPKHHDTFAELDRHVIVSGAVDSTEPKVHAWLVSQVYHRWMSNDLRGARELGEHVLERWRETLGPEHLMVLRMESQLGAACRLLGDHRTALALTSHAVAHLVREKHTEADVLLARRGYAADLRAAGQFKKAFEEDQTTFSRLRAAIGEDANGTLAASHNLALSKFYVESVPAAIRQERDAHEQREGAPDKASDPKRWVSYAHLGTYQRELGDLVQSELYLTRARDELHRLLDPGAQHVLGAVASLSMTMVRQGDVQHGLPLLKDAYVAYREQWGEKHPRTMACRLSLAIGLHAQDRTADAVAYARDVLGHYVDVYGEDHPFTAICRNNLALYLLVAGEPDEANEHAGKAFLQLKDAFHRKHRYTLVARMNQNNCLAALGDLSAAEVTVEDRDIYDGCKEESAWGPNHPVTLTALANLCSSPLPVDGELEPLLKRKVAEHLPRDHGLARALLADPYQRVGADLEVQGV</sequence>
<dbReference type="InterPro" id="IPR056681">
    <property type="entry name" value="DUF7779"/>
</dbReference>
<reference evidence="3 4" key="1">
    <citation type="submission" date="2019-09" db="EMBL/GenBank/DDBJ databases">
        <title>Isolation and identification of active actinomycetes.</title>
        <authorList>
            <person name="Yu Z."/>
            <person name="Han C."/>
            <person name="Yu B."/>
        </authorList>
    </citation>
    <scope>NUCLEOTIDE SEQUENCE [LARGE SCALE GENOMIC DNA]</scope>
    <source>
        <strain evidence="3 4">NEAU-H2</strain>
    </source>
</reference>
<dbReference type="InterPro" id="IPR027417">
    <property type="entry name" value="P-loop_NTPase"/>
</dbReference>
<dbReference type="Pfam" id="PF25000">
    <property type="entry name" value="DUF7779"/>
    <property type="match status" value="1"/>
</dbReference>
<gene>
    <name evidence="3" type="ORF">F8144_36700</name>
</gene>
<proteinExistence type="predicted"/>
<dbReference type="Gene3D" id="1.25.40.10">
    <property type="entry name" value="Tetratricopeptide repeat domain"/>
    <property type="match status" value="2"/>
</dbReference>
<dbReference type="InterPro" id="IPR011990">
    <property type="entry name" value="TPR-like_helical_dom_sf"/>
</dbReference>
<dbReference type="Pfam" id="PF13424">
    <property type="entry name" value="TPR_12"/>
    <property type="match status" value="1"/>
</dbReference>
<evidence type="ECO:0000313" key="4">
    <source>
        <dbReference type="Proteomes" id="UP000442990"/>
    </source>
</evidence>
<dbReference type="EMBL" id="WBKG01000043">
    <property type="protein sequence ID" value="KAB1979306.1"/>
    <property type="molecule type" value="Genomic_DNA"/>
</dbReference>
<feature type="domain" description="DUF7779" evidence="2">
    <location>
        <begin position="760"/>
        <end position="848"/>
    </location>
</feature>
<dbReference type="Pfam" id="PF13374">
    <property type="entry name" value="TPR_10"/>
    <property type="match status" value="1"/>
</dbReference>
<protein>
    <submittedName>
        <fullName evidence="3">Tetratricopeptide repeat protein</fullName>
    </submittedName>
</protein>
<evidence type="ECO:0000256" key="1">
    <source>
        <dbReference type="SAM" id="MobiDB-lite"/>
    </source>
</evidence>
<accession>A0A7J5D556</accession>
<dbReference type="InterPro" id="IPR053137">
    <property type="entry name" value="NLR-like"/>
</dbReference>